<name>A0A9P4ILF9_9PEZI</name>
<gene>
    <name evidence="2" type="ORF">NA57DRAFT_35512</name>
</gene>
<feature type="non-terminal residue" evidence="2">
    <location>
        <position position="1"/>
    </location>
</feature>
<dbReference type="InterPro" id="IPR024655">
    <property type="entry name" value="Asl1_glyco_hydro_catalytic"/>
</dbReference>
<sequence>GTKVSWAYDWGSSDSGLNSEDFEFAPLLWGTDSDFTSSWSANAKDAISKGSEHLLCFNEPDLSTQSNLSPDDAAEGFKTYMMPFANSGVQLGSPAVTNGGAPMGLTWMGNFLDSCGDDCQVDFICLHWYDSYSNVAYFKSYLEGAWNQFKKPLWITEFGTTDGTDDQIASFLEEVLPWMDSQDYIQKYAFFMASDGKLVSGTELSDYGSVYATS</sequence>
<evidence type="ECO:0000259" key="1">
    <source>
        <dbReference type="Pfam" id="PF11790"/>
    </source>
</evidence>
<dbReference type="PANTHER" id="PTHR34154:SF10">
    <property type="entry name" value="ASL1-LIKE GLYCOSYL HYDROLASE CATALYTIC DOMAIN-CONTAINING PROTEIN"/>
    <property type="match status" value="1"/>
</dbReference>
<evidence type="ECO:0000313" key="3">
    <source>
        <dbReference type="Proteomes" id="UP000799772"/>
    </source>
</evidence>
<dbReference type="PANTHER" id="PTHR34154">
    <property type="entry name" value="ALKALI-SENSITIVE LINKAGE PROTEIN 1"/>
    <property type="match status" value="1"/>
</dbReference>
<dbReference type="EMBL" id="ML978123">
    <property type="protein sequence ID" value="KAF2102108.1"/>
    <property type="molecule type" value="Genomic_DNA"/>
</dbReference>
<dbReference type="Gene3D" id="3.20.20.80">
    <property type="entry name" value="Glycosidases"/>
    <property type="match status" value="1"/>
</dbReference>
<evidence type="ECO:0000313" key="2">
    <source>
        <dbReference type="EMBL" id="KAF2102108.1"/>
    </source>
</evidence>
<proteinExistence type="predicted"/>
<organism evidence="2 3">
    <name type="scientific">Rhizodiscina lignyota</name>
    <dbReference type="NCBI Taxonomy" id="1504668"/>
    <lineage>
        <taxon>Eukaryota</taxon>
        <taxon>Fungi</taxon>
        <taxon>Dikarya</taxon>
        <taxon>Ascomycota</taxon>
        <taxon>Pezizomycotina</taxon>
        <taxon>Dothideomycetes</taxon>
        <taxon>Pleosporomycetidae</taxon>
        <taxon>Aulographales</taxon>
        <taxon>Rhizodiscinaceae</taxon>
        <taxon>Rhizodiscina</taxon>
    </lineage>
</organism>
<dbReference type="AlphaFoldDB" id="A0A9P4ILF9"/>
<feature type="domain" description="Asl1-like glycosyl hydrolase catalytic" evidence="1">
    <location>
        <begin position="2"/>
        <end position="211"/>
    </location>
</feature>
<dbReference type="InterPro" id="IPR017853">
    <property type="entry name" value="GH"/>
</dbReference>
<dbReference type="OrthoDB" id="43654at2759"/>
<reference evidence="2" key="1">
    <citation type="journal article" date="2020" name="Stud. Mycol.">
        <title>101 Dothideomycetes genomes: a test case for predicting lifestyles and emergence of pathogens.</title>
        <authorList>
            <person name="Haridas S."/>
            <person name="Albert R."/>
            <person name="Binder M."/>
            <person name="Bloem J."/>
            <person name="Labutti K."/>
            <person name="Salamov A."/>
            <person name="Andreopoulos B."/>
            <person name="Baker S."/>
            <person name="Barry K."/>
            <person name="Bills G."/>
            <person name="Bluhm B."/>
            <person name="Cannon C."/>
            <person name="Castanera R."/>
            <person name="Culley D."/>
            <person name="Daum C."/>
            <person name="Ezra D."/>
            <person name="Gonzalez J."/>
            <person name="Henrissat B."/>
            <person name="Kuo A."/>
            <person name="Liang C."/>
            <person name="Lipzen A."/>
            <person name="Lutzoni F."/>
            <person name="Magnuson J."/>
            <person name="Mondo S."/>
            <person name="Nolan M."/>
            <person name="Ohm R."/>
            <person name="Pangilinan J."/>
            <person name="Park H.-J."/>
            <person name="Ramirez L."/>
            <person name="Alfaro M."/>
            <person name="Sun H."/>
            <person name="Tritt A."/>
            <person name="Yoshinaga Y."/>
            <person name="Zwiers L.-H."/>
            <person name="Turgeon B."/>
            <person name="Goodwin S."/>
            <person name="Spatafora J."/>
            <person name="Crous P."/>
            <person name="Grigoriev I."/>
        </authorList>
    </citation>
    <scope>NUCLEOTIDE SEQUENCE</scope>
    <source>
        <strain evidence="2">CBS 133067</strain>
    </source>
</reference>
<protein>
    <recommendedName>
        <fullName evidence="1">Asl1-like glycosyl hydrolase catalytic domain-containing protein</fullName>
    </recommendedName>
</protein>
<comment type="caution">
    <text evidence="2">The sequence shown here is derived from an EMBL/GenBank/DDBJ whole genome shotgun (WGS) entry which is preliminary data.</text>
</comment>
<accession>A0A9P4ILF9</accession>
<dbReference type="SUPFAM" id="SSF51445">
    <property type="entry name" value="(Trans)glycosidases"/>
    <property type="match status" value="1"/>
</dbReference>
<dbReference type="InterPro" id="IPR053183">
    <property type="entry name" value="ASL1"/>
</dbReference>
<dbReference type="GO" id="GO:0009277">
    <property type="term" value="C:fungal-type cell wall"/>
    <property type="evidence" value="ECO:0007669"/>
    <property type="project" value="TreeGrafter"/>
</dbReference>
<keyword evidence="3" id="KW-1185">Reference proteome</keyword>
<dbReference type="Pfam" id="PF11790">
    <property type="entry name" value="Glyco_hydro_cc"/>
    <property type="match status" value="1"/>
</dbReference>
<dbReference type="GO" id="GO:0071966">
    <property type="term" value="P:fungal-type cell wall polysaccharide metabolic process"/>
    <property type="evidence" value="ECO:0007669"/>
    <property type="project" value="TreeGrafter"/>
</dbReference>
<dbReference type="Proteomes" id="UP000799772">
    <property type="component" value="Unassembled WGS sequence"/>
</dbReference>